<dbReference type="EMBL" id="LQNU01000083">
    <property type="protein sequence ID" value="KZE75511.1"/>
    <property type="molecule type" value="Genomic_DNA"/>
</dbReference>
<keyword evidence="2" id="KW-0269">Exonuclease</keyword>
<name>A0A163VWQ1_9FLAO</name>
<dbReference type="Proteomes" id="UP000183077">
    <property type="component" value="Unassembled WGS sequence"/>
</dbReference>
<dbReference type="EMBL" id="FNYS01000002">
    <property type="protein sequence ID" value="SEI60239.1"/>
    <property type="molecule type" value="Genomic_DNA"/>
</dbReference>
<keyword evidence="2" id="KW-0378">Hydrolase</keyword>
<reference evidence="3 5" key="2">
    <citation type="submission" date="2016-10" db="EMBL/GenBank/DDBJ databases">
        <authorList>
            <person name="de Groot N.N."/>
        </authorList>
    </citation>
    <scope>NUCLEOTIDE SEQUENCE [LARGE SCALE GENOMIC DNA]</scope>
    <source>
        <strain evidence="3 5">DSM 23048</strain>
    </source>
</reference>
<reference evidence="2 4" key="1">
    <citation type="submission" date="2016-01" db="EMBL/GenBank/DDBJ databases">
        <title>Whole genome sequencing of Myroides marinus L41.</title>
        <authorList>
            <person name="Hong K.W."/>
        </authorList>
    </citation>
    <scope>NUCLEOTIDE SEQUENCE [LARGE SCALE GENOMIC DNA]</scope>
    <source>
        <strain evidence="2 4">L41</strain>
    </source>
</reference>
<keyword evidence="2" id="KW-0540">Nuclease</keyword>
<gene>
    <name evidence="2" type="ORF">AV926_01885</name>
    <name evidence="3" type="ORF">SAMN04488018_102178</name>
</gene>
<dbReference type="OrthoDB" id="9808473at2"/>
<organism evidence="2 4">
    <name type="scientific">Myroides marinus</name>
    <dbReference type="NCBI Taxonomy" id="703342"/>
    <lineage>
        <taxon>Bacteria</taxon>
        <taxon>Pseudomonadati</taxon>
        <taxon>Bacteroidota</taxon>
        <taxon>Flavobacteriia</taxon>
        <taxon>Flavobacteriales</taxon>
        <taxon>Flavobacteriaceae</taxon>
        <taxon>Myroides</taxon>
    </lineage>
</organism>
<dbReference type="GO" id="GO:0004527">
    <property type="term" value="F:exonuclease activity"/>
    <property type="evidence" value="ECO:0007669"/>
    <property type="project" value="UniProtKB-KW"/>
</dbReference>
<evidence type="ECO:0000256" key="1">
    <source>
        <dbReference type="SAM" id="SignalP"/>
    </source>
</evidence>
<feature type="signal peptide" evidence="1">
    <location>
        <begin position="1"/>
        <end position="20"/>
    </location>
</feature>
<dbReference type="Pfam" id="PF11306">
    <property type="entry name" value="DUF3108"/>
    <property type="match status" value="1"/>
</dbReference>
<sequence length="259" mass="29877">MKKNFLMLLVTMLCTSFLYSQTSVKAFDNKEFLQFKISYGLVNAGIATLTLSETMQGGVPVYHAKGIGYTTGITKAFFKVYDNYESYFERDNVVPHRFVRKIDEGGYTKDQEGWFDYKTMKVTVKDYEKKTEKSFNITRNAQDIVSAFYYLRKYPGLNSLKVGESVEIDMFFDGEISKFKLKYLGTEVLKTKFGKLKTLKFRPYVMAGRVFKEQESLTVWVSADVNKVPVRIKASLLVGSLKADLDNYKNLVKQLEFEK</sequence>
<dbReference type="Proteomes" id="UP000076630">
    <property type="component" value="Unassembled WGS sequence"/>
</dbReference>
<proteinExistence type="predicted"/>
<feature type="chain" id="PRO_5015051784" evidence="1">
    <location>
        <begin position="21"/>
        <end position="259"/>
    </location>
</feature>
<evidence type="ECO:0000313" key="5">
    <source>
        <dbReference type="Proteomes" id="UP000183077"/>
    </source>
</evidence>
<evidence type="ECO:0000313" key="3">
    <source>
        <dbReference type="EMBL" id="SEI60239.1"/>
    </source>
</evidence>
<dbReference type="AlphaFoldDB" id="A0A163VWQ1"/>
<keyword evidence="4" id="KW-1185">Reference proteome</keyword>
<accession>A0A163VWQ1</accession>
<keyword evidence="1" id="KW-0732">Signal</keyword>
<evidence type="ECO:0000313" key="2">
    <source>
        <dbReference type="EMBL" id="KZE75511.1"/>
    </source>
</evidence>
<dbReference type="GeneID" id="82255869"/>
<dbReference type="RefSeq" id="WP_038985895.1">
    <property type="nucleotide sequence ID" value="NZ_FNYS01000002.1"/>
</dbReference>
<evidence type="ECO:0000313" key="4">
    <source>
        <dbReference type="Proteomes" id="UP000076630"/>
    </source>
</evidence>
<dbReference type="InterPro" id="IPR021457">
    <property type="entry name" value="DUF3108"/>
</dbReference>
<protein>
    <submittedName>
        <fullName evidence="2">ATP-dependent exonuclease</fullName>
    </submittedName>
</protein>